<dbReference type="GO" id="GO:0007165">
    <property type="term" value="P:signal transduction"/>
    <property type="evidence" value="ECO:0007669"/>
    <property type="project" value="UniProtKB-KW"/>
</dbReference>
<evidence type="ECO:0000256" key="1">
    <source>
        <dbReference type="ARBA" id="ARBA00004429"/>
    </source>
</evidence>
<evidence type="ECO:0000256" key="8">
    <source>
        <dbReference type="PROSITE-ProRule" id="PRU00284"/>
    </source>
</evidence>
<evidence type="ECO:0000259" key="11">
    <source>
        <dbReference type="PROSITE" id="PS50111"/>
    </source>
</evidence>
<keyword evidence="15" id="KW-1185">Reference proteome</keyword>
<dbReference type="SUPFAM" id="SSF58104">
    <property type="entry name" value="Methyl-accepting chemotaxis protein (MCP) signaling domain"/>
    <property type="match status" value="1"/>
</dbReference>
<keyword evidence="5 10" id="KW-0472">Membrane</keyword>
<evidence type="ECO:0000256" key="2">
    <source>
        <dbReference type="ARBA" id="ARBA00022519"/>
    </source>
</evidence>
<evidence type="ECO:0000256" key="10">
    <source>
        <dbReference type="SAM" id="Phobius"/>
    </source>
</evidence>
<dbReference type="GO" id="GO:0006935">
    <property type="term" value="P:chemotaxis"/>
    <property type="evidence" value="ECO:0007669"/>
    <property type="project" value="InterPro"/>
</dbReference>
<evidence type="ECO:0000256" key="6">
    <source>
        <dbReference type="ARBA" id="ARBA00023224"/>
    </source>
</evidence>
<evidence type="ECO:0000256" key="4">
    <source>
        <dbReference type="ARBA" id="ARBA00022989"/>
    </source>
</evidence>
<dbReference type="PROSITE" id="PS50885">
    <property type="entry name" value="HAMP"/>
    <property type="match status" value="1"/>
</dbReference>
<protein>
    <submittedName>
        <fullName evidence="14">Methyl-accepting chemotaxis protein</fullName>
    </submittedName>
</protein>
<dbReference type="InterPro" id="IPR004089">
    <property type="entry name" value="MCPsignal_dom"/>
</dbReference>
<dbReference type="Gene3D" id="1.10.287.950">
    <property type="entry name" value="Methyl-accepting chemotaxis protein"/>
    <property type="match status" value="1"/>
</dbReference>
<accession>A0A919EJK8</accession>
<dbReference type="EMBL" id="BNCK01000003">
    <property type="protein sequence ID" value="GHF88361.1"/>
    <property type="molecule type" value="Genomic_DNA"/>
</dbReference>
<feature type="coiled-coil region" evidence="9">
    <location>
        <begin position="315"/>
        <end position="342"/>
    </location>
</feature>
<dbReference type="SMART" id="SM00283">
    <property type="entry name" value="MA"/>
    <property type="match status" value="1"/>
</dbReference>
<keyword evidence="3 10" id="KW-0812">Transmembrane</keyword>
<feature type="domain" description="Methyl-accepting transducer" evidence="11">
    <location>
        <begin position="265"/>
        <end position="501"/>
    </location>
</feature>
<name>A0A919EJK8_9GAMM</name>
<feature type="domain" description="T-SNARE coiled-coil homology" evidence="12">
    <location>
        <begin position="452"/>
        <end position="514"/>
    </location>
</feature>
<dbReference type="Proteomes" id="UP000623842">
    <property type="component" value="Unassembled WGS sequence"/>
</dbReference>
<dbReference type="InterPro" id="IPR003660">
    <property type="entry name" value="HAMP_dom"/>
</dbReference>
<dbReference type="Pfam" id="PF00015">
    <property type="entry name" value="MCPsignal"/>
    <property type="match status" value="1"/>
</dbReference>
<dbReference type="GO" id="GO:0004888">
    <property type="term" value="F:transmembrane signaling receptor activity"/>
    <property type="evidence" value="ECO:0007669"/>
    <property type="project" value="InterPro"/>
</dbReference>
<dbReference type="InterPro" id="IPR004090">
    <property type="entry name" value="Chemotax_Me-accpt_rcpt"/>
</dbReference>
<keyword evidence="2" id="KW-0997">Cell inner membrane</keyword>
<dbReference type="GO" id="GO:0005886">
    <property type="term" value="C:plasma membrane"/>
    <property type="evidence" value="ECO:0007669"/>
    <property type="project" value="UniProtKB-SubCell"/>
</dbReference>
<gene>
    <name evidence="14" type="ORF">GCM10017161_15080</name>
</gene>
<keyword evidence="4 10" id="KW-1133">Transmembrane helix</keyword>
<reference evidence="14" key="2">
    <citation type="submission" date="2020-09" db="EMBL/GenBank/DDBJ databases">
        <authorList>
            <person name="Sun Q."/>
            <person name="Kim S."/>
        </authorList>
    </citation>
    <scope>NUCLEOTIDE SEQUENCE</scope>
    <source>
        <strain evidence="14">KCTC 42731</strain>
    </source>
</reference>
<dbReference type="SMART" id="SM00304">
    <property type="entry name" value="HAMP"/>
    <property type="match status" value="1"/>
</dbReference>
<keyword evidence="6 8" id="KW-0807">Transducer</keyword>
<dbReference type="RefSeq" id="WP_189768853.1">
    <property type="nucleotide sequence ID" value="NZ_BNCK01000003.1"/>
</dbReference>
<evidence type="ECO:0000313" key="14">
    <source>
        <dbReference type="EMBL" id="GHF88361.1"/>
    </source>
</evidence>
<comment type="similarity">
    <text evidence="7">Belongs to the methyl-accepting chemotaxis (MCP) protein family.</text>
</comment>
<feature type="transmembrane region" description="Helical" evidence="10">
    <location>
        <begin position="182"/>
        <end position="205"/>
    </location>
</feature>
<feature type="domain" description="HAMP" evidence="13">
    <location>
        <begin position="206"/>
        <end position="260"/>
    </location>
</feature>
<dbReference type="FunFam" id="1.10.287.950:FF:000001">
    <property type="entry name" value="Methyl-accepting chemotaxis sensory transducer"/>
    <property type="match status" value="1"/>
</dbReference>
<dbReference type="AlphaFoldDB" id="A0A919EJK8"/>
<dbReference type="PANTHER" id="PTHR32089:SF119">
    <property type="entry name" value="METHYL-ACCEPTING CHEMOTAXIS PROTEIN CTPL"/>
    <property type="match status" value="1"/>
</dbReference>
<keyword evidence="2" id="KW-1003">Cell membrane</keyword>
<comment type="caution">
    <text evidence="14">The sequence shown here is derived from an EMBL/GenBank/DDBJ whole genome shotgun (WGS) entry which is preliminary data.</text>
</comment>
<dbReference type="Pfam" id="PF00672">
    <property type="entry name" value="HAMP"/>
    <property type="match status" value="1"/>
</dbReference>
<reference evidence="14" key="1">
    <citation type="journal article" date="2014" name="Int. J. Syst. Evol. Microbiol.">
        <title>Complete genome sequence of Corynebacterium casei LMG S-19264T (=DSM 44701T), isolated from a smear-ripened cheese.</title>
        <authorList>
            <consortium name="US DOE Joint Genome Institute (JGI-PGF)"/>
            <person name="Walter F."/>
            <person name="Albersmeier A."/>
            <person name="Kalinowski J."/>
            <person name="Ruckert C."/>
        </authorList>
    </citation>
    <scope>NUCLEOTIDE SEQUENCE</scope>
    <source>
        <strain evidence="14">KCTC 42731</strain>
    </source>
</reference>
<keyword evidence="9" id="KW-0175">Coiled coil</keyword>
<feature type="transmembrane region" description="Helical" evidence="10">
    <location>
        <begin position="12"/>
        <end position="29"/>
    </location>
</feature>
<dbReference type="CDD" id="cd06225">
    <property type="entry name" value="HAMP"/>
    <property type="match status" value="1"/>
</dbReference>
<proteinExistence type="inferred from homology"/>
<dbReference type="PRINTS" id="PR00260">
    <property type="entry name" value="CHEMTRNSDUCR"/>
</dbReference>
<evidence type="ECO:0000313" key="15">
    <source>
        <dbReference type="Proteomes" id="UP000623842"/>
    </source>
</evidence>
<evidence type="ECO:0000259" key="13">
    <source>
        <dbReference type="PROSITE" id="PS50885"/>
    </source>
</evidence>
<dbReference type="PROSITE" id="PS50192">
    <property type="entry name" value="T_SNARE"/>
    <property type="match status" value="1"/>
</dbReference>
<organism evidence="14 15">
    <name type="scientific">Thalassotalea marina</name>
    <dbReference type="NCBI Taxonomy" id="1673741"/>
    <lineage>
        <taxon>Bacteria</taxon>
        <taxon>Pseudomonadati</taxon>
        <taxon>Pseudomonadota</taxon>
        <taxon>Gammaproteobacteria</taxon>
        <taxon>Alteromonadales</taxon>
        <taxon>Colwelliaceae</taxon>
        <taxon>Thalassotalea</taxon>
    </lineage>
</organism>
<dbReference type="PANTHER" id="PTHR32089">
    <property type="entry name" value="METHYL-ACCEPTING CHEMOTAXIS PROTEIN MCPB"/>
    <property type="match status" value="1"/>
</dbReference>
<evidence type="ECO:0000256" key="3">
    <source>
        <dbReference type="ARBA" id="ARBA00022692"/>
    </source>
</evidence>
<evidence type="ECO:0000256" key="7">
    <source>
        <dbReference type="ARBA" id="ARBA00029447"/>
    </source>
</evidence>
<evidence type="ECO:0000256" key="5">
    <source>
        <dbReference type="ARBA" id="ARBA00023136"/>
    </source>
</evidence>
<evidence type="ECO:0000259" key="12">
    <source>
        <dbReference type="PROSITE" id="PS50192"/>
    </source>
</evidence>
<dbReference type="PROSITE" id="PS50111">
    <property type="entry name" value="CHEMOTAXIS_TRANSDUC_2"/>
    <property type="match status" value="1"/>
</dbReference>
<sequence>MLSFADLSINKKIHIITSITALILVVMLLENYTTLVENEASLEEVSEVSYQVVQLATANKYLIEKLDEQFTQAVTFGDEELISKAEETAKQIEENLNRLNSLDSAYNTQKYLSLLSDYRTIASNIANGMINETIDFSTIQQVAKDKTEKFQTLTESLGSIQQQADKRFVQLIETTKDRSNSALTLGMSITVVSLIIIIGLAIYIAKTISESAKDVANSLDQLAKGGGSLNTRLTVRGQDEIGLVSKNFNDFIALLKGTVENVIAVVDPLTLSSTQLLQGMESAERATNQQSQDAEVVKQSMEEMKLSVGDISNSAASAAEAAQEAEKEVDVSQTQIRSSVRESSLLSEEIDAAAVTIDKLASDTQNVGQILNVITSIAEQTNLLALNAAIEAARAGEQGRGFAVVADEVRELASRTAKSTNEIRELLNALTVAADDSVQAMKKAMEMARNNADTAKKTGTSIEKIAEQILSINTMNAQIATATEEQTSVAIVVVDNVSNMHESFRSTLDSLNEVKSVGTTLHALSEQLLDATDKFNVGEIK</sequence>
<comment type="subcellular location">
    <subcellularLocation>
        <location evidence="1">Cell inner membrane</location>
        <topology evidence="1">Multi-pass membrane protein</topology>
    </subcellularLocation>
</comment>
<dbReference type="InterPro" id="IPR000727">
    <property type="entry name" value="T_SNARE_dom"/>
</dbReference>
<evidence type="ECO:0000256" key="9">
    <source>
        <dbReference type="SAM" id="Coils"/>
    </source>
</evidence>